<comment type="caution">
    <text evidence="6">Lacks conserved residue(s) required for the propagation of feature annotation.</text>
</comment>
<evidence type="ECO:0000256" key="6">
    <source>
        <dbReference type="PROSITE-ProRule" id="PRU00302"/>
    </source>
</evidence>
<dbReference type="PROSITE" id="PS50923">
    <property type="entry name" value="SUSHI"/>
    <property type="match status" value="5"/>
</dbReference>
<dbReference type="Gene3D" id="2.10.70.10">
    <property type="entry name" value="Complement Module, domain 1"/>
    <property type="match status" value="5"/>
</dbReference>
<feature type="disulfide bond" evidence="6">
    <location>
        <begin position="163"/>
        <end position="190"/>
    </location>
</feature>
<dbReference type="InterPro" id="IPR000436">
    <property type="entry name" value="Sushi_SCR_CCP_dom"/>
</dbReference>
<feature type="domain" description="Sushi" evidence="7">
    <location>
        <begin position="10"/>
        <end position="70"/>
    </location>
</feature>
<evidence type="ECO:0000256" key="2">
    <source>
        <dbReference type="ARBA" id="ARBA00022729"/>
    </source>
</evidence>
<feature type="domain" description="Sushi" evidence="7">
    <location>
        <begin position="266"/>
        <end position="324"/>
    </location>
</feature>
<evidence type="ECO:0000256" key="1">
    <source>
        <dbReference type="ARBA" id="ARBA00022659"/>
    </source>
</evidence>
<sequence length="367" mass="40219">MGFSSLSPEVTCPRPPNIANGLHSGQSLNKFSPGVTVYYGCKDGYELFGNVSINCTEAGVWSWPLPRCKAIGCDVPEVQNGQVHGLQSTYKAGETLHFGCDIGYASEDAYEAQCLPGGAWDPPSFCLPVAVRPCPMPPEITNGHHNAKDKAFFTTGMFVTYTCDPGYYLVGNAAVFCRASGNWSQPSPRCEGASVSVPLREKLIPPPDIPNGKHTGRLLDEFYYGISVTYTCNPGYPLHGEPSIYCTTRDGKNGVWSGPPPRCGEARCPVPRVQNGRIVSPRTSYTHKDTITFECEPGYVLRGHRVARCQLNNTWEPPVPTCEQGKCSISALNVNLPPVQVGWRFSENMRGLWHTCLMEWRCSCLPT</sequence>
<feature type="domain" description="Sushi" evidence="7">
    <location>
        <begin position="201"/>
        <end position="265"/>
    </location>
</feature>
<dbReference type="InterPro" id="IPR050350">
    <property type="entry name" value="Compl-Cell_Adhes-Reg"/>
</dbReference>
<feature type="disulfide bond" evidence="6">
    <location>
        <begin position="12"/>
        <end position="55"/>
    </location>
</feature>
<keyword evidence="9" id="KW-1185">Reference proteome</keyword>
<evidence type="ECO:0000259" key="7">
    <source>
        <dbReference type="PROSITE" id="PS50923"/>
    </source>
</evidence>
<feature type="domain" description="Sushi" evidence="7">
    <location>
        <begin position="132"/>
        <end position="192"/>
    </location>
</feature>
<evidence type="ECO:0000313" key="9">
    <source>
        <dbReference type="Proteomes" id="UP000472269"/>
    </source>
</evidence>
<dbReference type="CDD" id="cd00033">
    <property type="entry name" value="CCP"/>
    <property type="match status" value="5"/>
</dbReference>
<keyword evidence="1 6" id="KW-0768">Sushi</keyword>
<keyword evidence="4 6" id="KW-1015">Disulfide bond</keyword>
<keyword evidence="2" id="KW-0732">Signal</keyword>
<evidence type="ECO:0000256" key="4">
    <source>
        <dbReference type="ARBA" id="ARBA00023157"/>
    </source>
</evidence>
<dbReference type="Pfam" id="PF00084">
    <property type="entry name" value="Sushi"/>
    <property type="match status" value="5"/>
</dbReference>
<keyword evidence="3" id="KW-0677">Repeat</keyword>
<feature type="disulfide bond" evidence="6">
    <location>
        <begin position="295"/>
        <end position="322"/>
    </location>
</feature>
<reference evidence="8" key="1">
    <citation type="submission" date="2025-08" db="UniProtKB">
        <authorList>
            <consortium name="Ensembl"/>
        </authorList>
    </citation>
    <scope>IDENTIFICATION</scope>
</reference>
<dbReference type="PANTHER" id="PTHR19325">
    <property type="entry name" value="COMPLEMENT COMPONENT-RELATED SUSHI DOMAIN-CONTAINING"/>
    <property type="match status" value="1"/>
</dbReference>
<feature type="disulfide bond" evidence="6">
    <location>
        <begin position="41"/>
        <end position="68"/>
    </location>
</feature>
<reference evidence="8" key="2">
    <citation type="submission" date="2025-09" db="UniProtKB">
        <authorList>
            <consortium name="Ensembl"/>
        </authorList>
    </citation>
    <scope>IDENTIFICATION</scope>
</reference>
<dbReference type="FunFam" id="2.10.70.10:FF:000014">
    <property type="entry name" value="Membrane cofactor protein"/>
    <property type="match status" value="2"/>
</dbReference>
<dbReference type="Proteomes" id="UP000472269">
    <property type="component" value="Unplaced"/>
</dbReference>
<evidence type="ECO:0000256" key="5">
    <source>
        <dbReference type="ARBA" id="ARBA00023180"/>
    </source>
</evidence>
<name>A0A663MDA3_ATHCN</name>
<dbReference type="InterPro" id="IPR035976">
    <property type="entry name" value="Sushi/SCR/CCP_sf"/>
</dbReference>
<accession>A0A663MDA3</accession>
<evidence type="ECO:0000256" key="3">
    <source>
        <dbReference type="ARBA" id="ARBA00022737"/>
    </source>
</evidence>
<dbReference type="AlphaFoldDB" id="A0A663MDA3"/>
<dbReference type="Ensembl" id="ENSACUT00000010473.1">
    <property type="protein sequence ID" value="ENSACUP00000009819.1"/>
    <property type="gene ID" value="ENSACUG00000006648.1"/>
</dbReference>
<dbReference type="SUPFAM" id="SSF57535">
    <property type="entry name" value="Complement control module/SCR domain"/>
    <property type="match status" value="5"/>
</dbReference>
<organism evidence="8 9">
    <name type="scientific">Athene cunicularia</name>
    <name type="common">Burrowing owl</name>
    <name type="synonym">Speotyto cunicularia</name>
    <dbReference type="NCBI Taxonomy" id="194338"/>
    <lineage>
        <taxon>Eukaryota</taxon>
        <taxon>Metazoa</taxon>
        <taxon>Chordata</taxon>
        <taxon>Craniata</taxon>
        <taxon>Vertebrata</taxon>
        <taxon>Euteleostomi</taxon>
        <taxon>Archelosauria</taxon>
        <taxon>Archosauria</taxon>
        <taxon>Dinosauria</taxon>
        <taxon>Saurischia</taxon>
        <taxon>Theropoda</taxon>
        <taxon>Coelurosauria</taxon>
        <taxon>Aves</taxon>
        <taxon>Neognathae</taxon>
        <taxon>Neoaves</taxon>
        <taxon>Telluraves</taxon>
        <taxon>Strigiformes</taxon>
        <taxon>Strigidae</taxon>
        <taxon>Athene</taxon>
    </lineage>
</organism>
<proteinExistence type="predicted"/>
<dbReference type="PANTHER" id="PTHR19325:SF551">
    <property type="entry name" value="ZONA PELLUCIDA SPERM-BINDING PROTEIN 3 RECEPTOR"/>
    <property type="match status" value="1"/>
</dbReference>
<dbReference type="OMA" id="KVECEDP"/>
<dbReference type="SMART" id="SM00032">
    <property type="entry name" value="CCP"/>
    <property type="match status" value="5"/>
</dbReference>
<feature type="disulfide bond" evidence="6">
    <location>
        <begin position="134"/>
        <end position="177"/>
    </location>
</feature>
<protein>
    <recommendedName>
        <fullName evidence="7">Sushi domain-containing protein</fullName>
    </recommendedName>
</protein>
<keyword evidence="5" id="KW-0325">Glycoprotein</keyword>
<evidence type="ECO:0000313" key="8">
    <source>
        <dbReference type="Ensembl" id="ENSACUP00000009819.1"/>
    </source>
</evidence>
<feature type="domain" description="Sushi" evidence="7">
    <location>
        <begin position="71"/>
        <end position="128"/>
    </location>
</feature>